<reference evidence="2 3" key="1">
    <citation type="submission" date="2018-04" db="EMBL/GenBank/DDBJ databases">
        <title>Genomic Encyclopedia of Archaeal and Bacterial Type Strains, Phase II (KMG-II): from individual species to whole genera.</title>
        <authorList>
            <person name="Goeker M."/>
        </authorList>
    </citation>
    <scope>NUCLEOTIDE SEQUENCE [LARGE SCALE GENOMIC DNA]</scope>
    <source>
        <strain evidence="2 3">DSM 5822</strain>
    </source>
</reference>
<gene>
    <name evidence="2" type="ORF">C8N29_11840</name>
</gene>
<keyword evidence="3" id="KW-1185">Reference proteome</keyword>
<dbReference type="Proteomes" id="UP000244223">
    <property type="component" value="Unassembled WGS sequence"/>
</dbReference>
<sequence length="92" mass="10379">MNEWIQSSVVILLVLWSVWLSGRRYFPQAIYRCQQAIARYLRQHQYVMLANYILPSAPQKTGCDSGCGGCSQACPSTQTSTQPVKFIHKATP</sequence>
<proteinExistence type="predicted"/>
<keyword evidence="1" id="KW-0472">Membrane</keyword>
<dbReference type="Pfam" id="PF20228">
    <property type="entry name" value="DUF6587"/>
    <property type="match status" value="1"/>
</dbReference>
<dbReference type="AlphaFoldDB" id="A0A2T5IUH2"/>
<evidence type="ECO:0000313" key="2">
    <source>
        <dbReference type="EMBL" id="PTQ87545.1"/>
    </source>
</evidence>
<accession>A0A2T5IUH2</accession>
<feature type="transmembrane region" description="Helical" evidence="1">
    <location>
        <begin position="6"/>
        <end position="22"/>
    </location>
</feature>
<keyword evidence="1" id="KW-1133">Transmembrane helix</keyword>
<name>A0A2T5IUH2_9GAMM</name>
<dbReference type="InterPro" id="IPR046494">
    <property type="entry name" value="DUF6587"/>
</dbReference>
<evidence type="ECO:0000313" key="3">
    <source>
        <dbReference type="Proteomes" id="UP000244223"/>
    </source>
</evidence>
<organism evidence="2 3">
    <name type="scientific">Agitococcus lubricus</name>
    <dbReference type="NCBI Taxonomy" id="1077255"/>
    <lineage>
        <taxon>Bacteria</taxon>
        <taxon>Pseudomonadati</taxon>
        <taxon>Pseudomonadota</taxon>
        <taxon>Gammaproteobacteria</taxon>
        <taxon>Moraxellales</taxon>
        <taxon>Moraxellaceae</taxon>
        <taxon>Agitococcus</taxon>
    </lineage>
</organism>
<dbReference type="RefSeq" id="WP_107866763.1">
    <property type="nucleotide sequence ID" value="NZ_QAON01000018.1"/>
</dbReference>
<dbReference type="EMBL" id="QAON01000018">
    <property type="protein sequence ID" value="PTQ87545.1"/>
    <property type="molecule type" value="Genomic_DNA"/>
</dbReference>
<protein>
    <submittedName>
        <fullName evidence="2">Uncharacterized protein</fullName>
    </submittedName>
</protein>
<evidence type="ECO:0000256" key="1">
    <source>
        <dbReference type="SAM" id="Phobius"/>
    </source>
</evidence>
<keyword evidence="1" id="KW-0812">Transmembrane</keyword>
<comment type="caution">
    <text evidence="2">The sequence shown here is derived from an EMBL/GenBank/DDBJ whole genome shotgun (WGS) entry which is preliminary data.</text>
</comment>